<evidence type="ECO:0000313" key="2">
    <source>
        <dbReference type="EMBL" id="MBE1458308.1"/>
    </source>
</evidence>
<proteinExistence type="predicted"/>
<comment type="caution">
    <text evidence="2">The sequence shown here is derived from an EMBL/GenBank/DDBJ whole genome shotgun (WGS) entry which is preliminary data.</text>
</comment>
<keyword evidence="3" id="KW-1185">Reference proteome</keyword>
<dbReference type="EMBL" id="JADBDY010000001">
    <property type="protein sequence ID" value="MBE1458308.1"/>
    <property type="molecule type" value="Genomic_DNA"/>
</dbReference>
<feature type="domain" description="TniQ" evidence="1">
    <location>
        <begin position="3"/>
        <end position="127"/>
    </location>
</feature>
<evidence type="ECO:0000259" key="1">
    <source>
        <dbReference type="Pfam" id="PF06527"/>
    </source>
</evidence>
<dbReference type="InterPro" id="IPR009492">
    <property type="entry name" value="TniQ"/>
</dbReference>
<dbReference type="Proteomes" id="UP000598217">
    <property type="component" value="Unassembled WGS sequence"/>
</dbReference>
<accession>A0ABR9HH08</accession>
<protein>
    <recommendedName>
        <fullName evidence="1">TniQ domain-containing protein</fullName>
    </recommendedName>
</protein>
<dbReference type="Pfam" id="PF06527">
    <property type="entry name" value="TniQ"/>
    <property type="match status" value="1"/>
</dbReference>
<evidence type="ECO:0000313" key="3">
    <source>
        <dbReference type="Proteomes" id="UP000598217"/>
    </source>
</evidence>
<sequence length="290" mass="33759">MGNESVLSYVYRLAEANHLRYPTLFRHIAPCTPGKHWLPRTEAYLNAAAVQRLAVLCGHSPQGLARALPLFRIPFAHDPSTVTDQPQLWSRKFSPQRACRRCTLQIGWTGVILLHNAATRRVCERHGMWTYWEHHDLATTPEVVKAHRQFRKLIGTRPHILFWYRRARHIMKSGKVRERGFPNVLRWRERAARLEVPGPGSALTFRRLELIRFPETVALTRFLTDPTWGCPPKTFGPVPRSYLTAASEHTGIELFTLWYLLIQERAEQAKRDGSGNRQFRREEHSLFFPR</sequence>
<gene>
    <name evidence="2" type="ORF">H4W79_002522</name>
</gene>
<reference evidence="2 3" key="1">
    <citation type="submission" date="2020-10" db="EMBL/GenBank/DDBJ databases">
        <title>Sequencing the genomes of 1000 actinobacteria strains.</title>
        <authorList>
            <person name="Klenk H.-P."/>
        </authorList>
    </citation>
    <scope>NUCLEOTIDE SEQUENCE [LARGE SCALE GENOMIC DNA]</scope>
    <source>
        <strain evidence="2 3">DSM 45157</strain>
    </source>
</reference>
<organism evidence="2 3">
    <name type="scientific">Nocardiopsis terrae</name>
    <dbReference type="NCBI Taxonomy" id="372655"/>
    <lineage>
        <taxon>Bacteria</taxon>
        <taxon>Bacillati</taxon>
        <taxon>Actinomycetota</taxon>
        <taxon>Actinomycetes</taxon>
        <taxon>Streptosporangiales</taxon>
        <taxon>Nocardiopsidaceae</taxon>
        <taxon>Nocardiopsis</taxon>
    </lineage>
</organism>
<name>A0ABR9HH08_9ACTN</name>